<dbReference type="CDD" id="cd17917">
    <property type="entry name" value="DEXHc_RHA-like"/>
    <property type="match status" value="1"/>
</dbReference>
<comment type="similarity">
    <text evidence="2">Belongs to the DEAD box helicase family. DEAH subfamily.</text>
</comment>
<evidence type="ECO:0000256" key="1">
    <source>
        <dbReference type="ARBA" id="ARBA00004496"/>
    </source>
</evidence>
<dbReference type="InterPro" id="IPR007502">
    <property type="entry name" value="Helicase-assoc_dom"/>
</dbReference>
<dbReference type="InterPro" id="IPR011545">
    <property type="entry name" value="DEAD/DEAH_box_helicase_dom"/>
</dbReference>
<feature type="compositionally biased region" description="Gly residues" evidence="16">
    <location>
        <begin position="15"/>
        <end position="24"/>
    </location>
</feature>
<feature type="domain" description="Helicase C-terminal" evidence="18">
    <location>
        <begin position="467"/>
        <end position="650"/>
    </location>
</feature>
<evidence type="ECO:0000259" key="17">
    <source>
        <dbReference type="PROSITE" id="PS51192"/>
    </source>
</evidence>
<feature type="domain" description="Helicase ATP-binding" evidence="17">
    <location>
        <begin position="214"/>
        <end position="381"/>
    </location>
</feature>
<dbReference type="EMBL" id="LNIX01000002">
    <property type="protein sequence ID" value="OXA59655.1"/>
    <property type="molecule type" value="Genomic_DNA"/>
</dbReference>
<dbReference type="Gene3D" id="1.20.120.1080">
    <property type="match status" value="1"/>
</dbReference>
<evidence type="ECO:0000256" key="14">
    <source>
        <dbReference type="ARBA" id="ARBA00023254"/>
    </source>
</evidence>
<comment type="catalytic activity">
    <reaction evidence="15">
        <text>ATP + H2O = ADP + phosphate + H(+)</text>
        <dbReference type="Rhea" id="RHEA:13065"/>
        <dbReference type="ChEBI" id="CHEBI:15377"/>
        <dbReference type="ChEBI" id="CHEBI:15378"/>
        <dbReference type="ChEBI" id="CHEBI:30616"/>
        <dbReference type="ChEBI" id="CHEBI:43474"/>
        <dbReference type="ChEBI" id="CHEBI:456216"/>
        <dbReference type="EC" id="3.6.4.13"/>
    </reaction>
</comment>
<dbReference type="GO" id="GO:0051321">
    <property type="term" value="P:meiotic cell cycle"/>
    <property type="evidence" value="ECO:0007669"/>
    <property type="project" value="UniProtKB-KW"/>
</dbReference>
<dbReference type="InterPro" id="IPR001650">
    <property type="entry name" value="Helicase_C-like"/>
</dbReference>
<dbReference type="InterPro" id="IPR014001">
    <property type="entry name" value="Helicase_ATP-bd"/>
</dbReference>
<dbReference type="GO" id="GO:0016787">
    <property type="term" value="F:hydrolase activity"/>
    <property type="evidence" value="ECO:0007669"/>
    <property type="project" value="UniProtKB-KW"/>
</dbReference>
<keyword evidence="8" id="KW-0221">Differentiation</keyword>
<keyword evidence="20" id="KW-1185">Reference proteome</keyword>
<evidence type="ECO:0000256" key="4">
    <source>
        <dbReference type="ARBA" id="ARBA00013352"/>
    </source>
</evidence>
<accession>A0A226EPV5</accession>
<dbReference type="SUPFAM" id="SSF63748">
    <property type="entry name" value="Tudor/PWWP/MBT"/>
    <property type="match status" value="1"/>
</dbReference>
<keyword evidence="12" id="KW-0744">Spermatogenesis</keyword>
<evidence type="ECO:0000313" key="19">
    <source>
        <dbReference type="EMBL" id="OXA59655.1"/>
    </source>
</evidence>
<evidence type="ECO:0000256" key="2">
    <source>
        <dbReference type="ARBA" id="ARBA00008792"/>
    </source>
</evidence>
<comment type="subcellular location">
    <subcellularLocation>
        <location evidence="1">Cytoplasm</location>
    </subcellularLocation>
</comment>
<keyword evidence="6" id="KW-0963">Cytoplasm</keyword>
<feature type="region of interest" description="Disordered" evidence="16">
    <location>
        <begin position="1"/>
        <end position="79"/>
    </location>
</feature>
<keyword evidence="14" id="KW-0469">Meiosis</keyword>
<keyword evidence="13" id="KW-0943">RNA-mediated gene silencing</keyword>
<dbReference type="PANTHER" id="PTHR18934:SF113">
    <property type="entry name" value="ATP-DEPENDENT RNA HELICASE TDRD9"/>
    <property type="match status" value="1"/>
</dbReference>
<evidence type="ECO:0000259" key="18">
    <source>
        <dbReference type="PROSITE" id="PS51194"/>
    </source>
</evidence>
<evidence type="ECO:0000256" key="16">
    <source>
        <dbReference type="SAM" id="MobiDB-lite"/>
    </source>
</evidence>
<dbReference type="SMART" id="SM00487">
    <property type="entry name" value="DEXDc"/>
    <property type="match status" value="1"/>
</dbReference>
<protein>
    <recommendedName>
        <fullName evidence="4">Probable ATP-dependent RNA helicase spindle-E</fullName>
        <ecNumber evidence="3">3.6.4.13</ecNumber>
    </recommendedName>
</protein>
<reference evidence="19 20" key="1">
    <citation type="submission" date="2015-12" db="EMBL/GenBank/DDBJ databases">
        <title>The genome of Folsomia candida.</title>
        <authorList>
            <person name="Faddeeva A."/>
            <person name="Derks M.F."/>
            <person name="Anvar Y."/>
            <person name="Smit S."/>
            <person name="Van Straalen N."/>
            <person name="Roelofs D."/>
        </authorList>
    </citation>
    <scope>NUCLEOTIDE SEQUENCE [LARGE SCALE GENOMIC DNA]</scope>
    <source>
        <strain evidence="19 20">VU population</strain>
        <tissue evidence="19">Whole body</tissue>
    </source>
</reference>
<dbReference type="Gene3D" id="2.30.30.140">
    <property type="match status" value="1"/>
</dbReference>
<dbReference type="PANTHER" id="PTHR18934">
    <property type="entry name" value="ATP-DEPENDENT RNA HELICASE"/>
    <property type="match status" value="1"/>
</dbReference>
<evidence type="ECO:0000256" key="5">
    <source>
        <dbReference type="ARBA" id="ARBA00022473"/>
    </source>
</evidence>
<dbReference type="GO" id="GO:0005737">
    <property type="term" value="C:cytoplasm"/>
    <property type="evidence" value="ECO:0007669"/>
    <property type="project" value="UniProtKB-SubCell"/>
</dbReference>
<feature type="compositionally biased region" description="Basic and acidic residues" evidence="16">
    <location>
        <begin position="45"/>
        <end position="58"/>
    </location>
</feature>
<dbReference type="GO" id="GO:0005524">
    <property type="term" value="F:ATP binding"/>
    <property type="evidence" value="ECO:0007669"/>
    <property type="project" value="UniProtKB-KW"/>
</dbReference>
<dbReference type="OMA" id="YNFAYRP"/>
<organism evidence="19 20">
    <name type="scientific">Folsomia candida</name>
    <name type="common">Springtail</name>
    <dbReference type="NCBI Taxonomy" id="158441"/>
    <lineage>
        <taxon>Eukaryota</taxon>
        <taxon>Metazoa</taxon>
        <taxon>Ecdysozoa</taxon>
        <taxon>Arthropoda</taxon>
        <taxon>Hexapoda</taxon>
        <taxon>Collembola</taxon>
        <taxon>Entomobryomorpha</taxon>
        <taxon>Isotomoidea</taxon>
        <taxon>Isotomidae</taxon>
        <taxon>Proisotominae</taxon>
        <taxon>Folsomia</taxon>
    </lineage>
</organism>
<dbReference type="GO" id="GO:0030154">
    <property type="term" value="P:cell differentiation"/>
    <property type="evidence" value="ECO:0007669"/>
    <property type="project" value="UniProtKB-KW"/>
</dbReference>
<keyword evidence="7" id="KW-0547">Nucleotide-binding</keyword>
<dbReference type="STRING" id="158441.A0A226EPV5"/>
<keyword evidence="10 19" id="KW-0347">Helicase</keyword>
<dbReference type="SUPFAM" id="SSF52540">
    <property type="entry name" value="P-loop containing nucleoside triphosphate hydrolases"/>
    <property type="match status" value="1"/>
</dbReference>
<evidence type="ECO:0000256" key="9">
    <source>
        <dbReference type="ARBA" id="ARBA00022801"/>
    </source>
</evidence>
<evidence type="ECO:0000256" key="8">
    <source>
        <dbReference type="ARBA" id="ARBA00022782"/>
    </source>
</evidence>
<dbReference type="GO" id="GO:0031047">
    <property type="term" value="P:regulatory ncRNA-mediated gene silencing"/>
    <property type="evidence" value="ECO:0007669"/>
    <property type="project" value="UniProtKB-KW"/>
</dbReference>
<dbReference type="Gene3D" id="3.40.50.300">
    <property type="entry name" value="P-loop containing nucleotide triphosphate hydrolases"/>
    <property type="match status" value="2"/>
</dbReference>
<dbReference type="GO" id="GO:0003723">
    <property type="term" value="F:RNA binding"/>
    <property type="evidence" value="ECO:0007669"/>
    <property type="project" value="TreeGrafter"/>
</dbReference>
<evidence type="ECO:0000256" key="12">
    <source>
        <dbReference type="ARBA" id="ARBA00022871"/>
    </source>
</evidence>
<dbReference type="FunFam" id="3.40.50.300:FF:001760">
    <property type="entry name" value="ATP-dependent RNA helicase"/>
    <property type="match status" value="1"/>
</dbReference>
<comment type="caution">
    <text evidence="19">The sequence shown here is derived from an EMBL/GenBank/DDBJ whole genome shotgun (WGS) entry which is preliminary data.</text>
</comment>
<dbReference type="Pfam" id="PF00567">
    <property type="entry name" value="TUDOR"/>
    <property type="match status" value="1"/>
</dbReference>
<evidence type="ECO:0000256" key="7">
    <source>
        <dbReference type="ARBA" id="ARBA00022741"/>
    </source>
</evidence>
<feature type="compositionally biased region" description="Polar residues" evidence="16">
    <location>
        <begin position="59"/>
        <end position="73"/>
    </location>
</feature>
<dbReference type="PROSITE" id="PS51194">
    <property type="entry name" value="HELICASE_CTER"/>
    <property type="match status" value="1"/>
</dbReference>
<dbReference type="Gene3D" id="2.40.50.90">
    <property type="match status" value="1"/>
</dbReference>
<evidence type="ECO:0000256" key="6">
    <source>
        <dbReference type="ARBA" id="ARBA00022490"/>
    </source>
</evidence>
<keyword evidence="9" id="KW-0378">Hydrolase</keyword>
<name>A0A226EPV5_FOLCA</name>
<dbReference type="SMART" id="SM00490">
    <property type="entry name" value="HELICc"/>
    <property type="match status" value="1"/>
</dbReference>
<dbReference type="Pfam" id="PF00271">
    <property type="entry name" value="Helicase_C"/>
    <property type="match status" value="1"/>
</dbReference>
<dbReference type="CDD" id="cd18791">
    <property type="entry name" value="SF2_C_RHA"/>
    <property type="match status" value="1"/>
</dbReference>
<keyword evidence="11" id="KW-0067">ATP-binding</keyword>
<dbReference type="SMART" id="SM00847">
    <property type="entry name" value="HA2"/>
    <property type="match status" value="1"/>
</dbReference>
<evidence type="ECO:0000256" key="3">
    <source>
        <dbReference type="ARBA" id="ARBA00012552"/>
    </source>
</evidence>
<dbReference type="EC" id="3.6.4.13" evidence="3"/>
<dbReference type="Pfam" id="PF00270">
    <property type="entry name" value="DEAD"/>
    <property type="match status" value="1"/>
</dbReference>
<evidence type="ECO:0000256" key="10">
    <source>
        <dbReference type="ARBA" id="ARBA00022806"/>
    </source>
</evidence>
<keyword evidence="5" id="KW-0217">Developmental protein</keyword>
<dbReference type="OrthoDB" id="66977at2759"/>
<dbReference type="InterPro" id="IPR027417">
    <property type="entry name" value="P-loop_NTPase"/>
</dbReference>
<sequence length="1491" mass="168343">MTSWKGGEVRSMASRGGGLGGRGRGQPDNLGQGRGYRPPGGRGRGRTDRIFNGHDNRNNPESFSNGYNTSNHQQQEEEQPPLANFFNFASKPLPVIPQPPCRWTTTTPSSAASTLVDDSNWNATKLPEFTNDDNKNYVERYQQEAEASLARLKLHSKSKEDEYGAPSIIGTIAGDRRFGDDDSEEDGVYWKFKMDDKYVDTSGLVINQYEDKITSMLESNQVLIVEGFTGCGKTTQVPQFILNHASRTKRHTRIVVTQPRRIAAISVANRVCEERGWTLGSLVGYQVGMDRKLTDDTRIVYMTTGVLLQLLINKKRLTDYTHIIIDEVHERDLDTDLLLLVIKKIIIDRRDSNTKIILMSATLDTEKFLKYYPVFGAADRQKGTSVVSVDQPSAFAVKELYLDQLASRHGFEGFEVDGTEEPKVYAECYELACSIINGLDYHEYEEDCKLRKTPLNFMTEAEKGVFTASEFYAKIHRNAPSRGAVLVFLPGYVEIDTLYKQLVELSVVKAGNFNKPDVAKWTIYPLHSSVTAEEQYKVFKSAPPGFRKIILATNIAESSITVPDIKYVIDFCLTKSLSCDPTTNFSCLRLEWASRNQCIQRRGRCGRVAPGICYRLISYPFYRDLMPQEALPEMEKASLETVILNVKQLEMGCPLEVLSYAIDPPKQSGIGRAVSNLKEVGALTLNANGKYDAYDGDMTYMGSVMARLPLDFRLGRLIVLGHVLGCLDDAIIIAAGLNTKSPFSHPYTKRLDSWLSKFGWCNRTYSDCFSLLNAFYAWFTNHRDRIFRGESEERNWSRTYYLQLTVLREIGRTVEEIKKRLANIGIVSDSRALPTLERGFILKLLIAGAFYPNYFLRPRPVGKEYQRDIVRDVGGYNPLNSVTFLGFPIDQPGKLYAKHIADKMTYTNCIPHINFKSSKVIVTFDPRGDKHGSISSGVYRAIKIRMLRDRVVFCTLPREDSKRAVDNAACYAADQHIQEAPKFDGLPSIKENQFMCMICHISNTESPNEFYVTRKSDEACLAQVNEILNGDACGYATQLRVLSPSHRQPGAVCIILKRKRYIRGRIEALAGDQALIYGIDVGITTWRNSQLLFKVTDEMVNRGLLKIPALAIHCRLSELRPSCRHGHDWVHPAFADFSAFVEKSGNNFEFKVYSVVDGVVIGELYSPKLDDTINNLFLRKTYLEKTSECQDSKENAQYRQLCHSLRYEEAMIDSIDKKQNCSWEPTRYVFPPKLNAETGSEVTLRGPTSPLEMQFTSLCRSAHMKVVQVEGSSVNCVALDTDPFNPSSRVMIAASVGIAHRSGNILARETTIMPPVPGLLSLLTMLFAPKIEFRLDPDQTRYTGCVSGLGTDPLETNSVYPDHDMEVIFDVNIDNEDLDRINSIRTMCNMILRQYSGKHQNLESLQERIRSELTLLLQREREPIEETWPDLTHVWNRLPYDAELYNPPVEYSDMVNDVFSLHVGVCLKSLGDGEPTPARNVFKASAVPPYF</sequence>
<feature type="compositionally biased region" description="Gly residues" evidence="16">
    <location>
        <begin position="32"/>
        <end position="42"/>
    </location>
</feature>
<evidence type="ECO:0000256" key="13">
    <source>
        <dbReference type="ARBA" id="ARBA00023158"/>
    </source>
</evidence>
<dbReference type="GO" id="GO:0007283">
    <property type="term" value="P:spermatogenesis"/>
    <property type="evidence" value="ECO:0007669"/>
    <property type="project" value="UniProtKB-KW"/>
</dbReference>
<proteinExistence type="inferred from homology"/>
<evidence type="ECO:0000313" key="20">
    <source>
        <dbReference type="Proteomes" id="UP000198287"/>
    </source>
</evidence>
<evidence type="ECO:0000256" key="15">
    <source>
        <dbReference type="ARBA" id="ARBA00047984"/>
    </source>
</evidence>
<dbReference type="InterPro" id="IPR002999">
    <property type="entry name" value="Tudor"/>
</dbReference>
<dbReference type="GO" id="GO:0003724">
    <property type="term" value="F:RNA helicase activity"/>
    <property type="evidence" value="ECO:0007669"/>
    <property type="project" value="UniProtKB-EC"/>
</dbReference>
<dbReference type="Pfam" id="PF21010">
    <property type="entry name" value="HA2_C"/>
    <property type="match status" value="1"/>
</dbReference>
<evidence type="ECO:0000256" key="11">
    <source>
        <dbReference type="ARBA" id="ARBA00022840"/>
    </source>
</evidence>
<dbReference type="InterPro" id="IPR035437">
    <property type="entry name" value="SNase_OB-fold_sf"/>
</dbReference>
<gene>
    <name evidence="19" type="ORF">Fcan01_06156</name>
</gene>
<dbReference type="PROSITE" id="PS51192">
    <property type="entry name" value="HELICASE_ATP_BIND_1"/>
    <property type="match status" value="1"/>
</dbReference>
<dbReference type="Proteomes" id="UP000198287">
    <property type="component" value="Unassembled WGS sequence"/>
</dbReference>